<feature type="non-terminal residue" evidence="3">
    <location>
        <position position="1"/>
    </location>
</feature>
<accession>A0AAQ3NEX6</accession>
<evidence type="ECO:0000313" key="3">
    <source>
        <dbReference type="EMBL" id="WVZ09015.1"/>
    </source>
</evidence>
<dbReference type="AlphaFoldDB" id="A0AAQ3NEX6"/>
<feature type="domain" description="Retrotransposon Copia-like N-terminal" evidence="2">
    <location>
        <begin position="14"/>
        <end position="60"/>
    </location>
</feature>
<evidence type="ECO:0000256" key="1">
    <source>
        <dbReference type="SAM" id="MobiDB-lite"/>
    </source>
</evidence>
<protein>
    <recommendedName>
        <fullName evidence="2">Retrotransposon Copia-like N-terminal domain-containing protein</fullName>
    </recommendedName>
</protein>
<dbReference type="PANTHER" id="PTHR37610:SF55">
    <property type="entry name" value="RETROTRANSPOSON COPIA-LIKE N-TERMINAL DOMAIN-CONTAINING PROTEIN"/>
    <property type="match status" value="1"/>
</dbReference>
<gene>
    <name evidence="3" type="ORF">V8G54_022361</name>
</gene>
<dbReference type="InterPro" id="IPR029472">
    <property type="entry name" value="Copia-like_N"/>
</dbReference>
<reference evidence="3 4" key="1">
    <citation type="journal article" date="2023" name="Life. Sci Alliance">
        <title>Evolutionary insights into 3D genome organization and epigenetic landscape of Vigna mungo.</title>
        <authorList>
            <person name="Junaid A."/>
            <person name="Singh B."/>
            <person name="Bhatia S."/>
        </authorList>
    </citation>
    <scope>NUCLEOTIDE SEQUENCE [LARGE SCALE GENOMIC DNA]</scope>
    <source>
        <strain evidence="3">Urdbean</strain>
    </source>
</reference>
<keyword evidence="4" id="KW-1185">Reference proteome</keyword>
<dbReference type="PANTHER" id="PTHR37610">
    <property type="entry name" value="CCHC-TYPE DOMAIN-CONTAINING PROTEIN"/>
    <property type="match status" value="1"/>
</dbReference>
<organism evidence="3 4">
    <name type="scientific">Vigna mungo</name>
    <name type="common">Black gram</name>
    <name type="synonym">Phaseolus mungo</name>
    <dbReference type="NCBI Taxonomy" id="3915"/>
    <lineage>
        <taxon>Eukaryota</taxon>
        <taxon>Viridiplantae</taxon>
        <taxon>Streptophyta</taxon>
        <taxon>Embryophyta</taxon>
        <taxon>Tracheophyta</taxon>
        <taxon>Spermatophyta</taxon>
        <taxon>Magnoliopsida</taxon>
        <taxon>eudicotyledons</taxon>
        <taxon>Gunneridae</taxon>
        <taxon>Pentapetalae</taxon>
        <taxon>rosids</taxon>
        <taxon>fabids</taxon>
        <taxon>Fabales</taxon>
        <taxon>Fabaceae</taxon>
        <taxon>Papilionoideae</taxon>
        <taxon>50 kb inversion clade</taxon>
        <taxon>NPAAA clade</taxon>
        <taxon>indigoferoid/millettioid clade</taxon>
        <taxon>Phaseoleae</taxon>
        <taxon>Vigna</taxon>
    </lineage>
</organism>
<sequence>VDPNQNPSRPFYIHPSESPSSVVVSPPLSANNFQSWSRSFQMALISKNKMGFLNGNILIPATTDPLYPFWERCNTMLMSWILNSLSPSIPFLLQSLKVLYFSNELLMSRLIFASIFLKEICFASLSYRKKSILPNKVRSLSPTSTPI</sequence>
<name>A0AAQ3NEX6_VIGMU</name>
<proteinExistence type="predicted"/>
<feature type="region of interest" description="Disordered" evidence="1">
    <location>
        <begin position="1"/>
        <end position="22"/>
    </location>
</feature>
<evidence type="ECO:0000313" key="4">
    <source>
        <dbReference type="Proteomes" id="UP001374535"/>
    </source>
</evidence>
<dbReference type="EMBL" id="CP144695">
    <property type="protein sequence ID" value="WVZ09015.1"/>
    <property type="molecule type" value="Genomic_DNA"/>
</dbReference>
<dbReference type="Pfam" id="PF14244">
    <property type="entry name" value="Retrotran_gag_3"/>
    <property type="match status" value="1"/>
</dbReference>
<evidence type="ECO:0000259" key="2">
    <source>
        <dbReference type="Pfam" id="PF14244"/>
    </source>
</evidence>
<dbReference type="Proteomes" id="UP001374535">
    <property type="component" value="Chromosome 6"/>
</dbReference>